<dbReference type="Pfam" id="PF01466">
    <property type="entry name" value="Skp1"/>
    <property type="match status" value="1"/>
</dbReference>
<dbReference type="PIRSF" id="PIRSF028729">
    <property type="entry name" value="E3_ubiquit_lig_SCF_Skp"/>
    <property type="match status" value="1"/>
</dbReference>
<evidence type="ECO:0000313" key="7">
    <source>
        <dbReference type="Proteomes" id="UP000662931"/>
    </source>
</evidence>
<evidence type="ECO:0000256" key="1">
    <source>
        <dbReference type="ARBA" id="ARBA00009993"/>
    </source>
</evidence>
<dbReference type="InterPro" id="IPR001232">
    <property type="entry name" value="SKP1-like"/>
</dbReference>
<dbReference type="UniPathway" id="UPA00143"/>
<dbReference type="SMART" id="SM00225">
    <property type="entry name" value="BTB"/>
    <property type="match status" value="1"/>
</dbReference>
<evidence type="ECO:0000256" key="2">
    <source>
        <dbReference type="ARBA" id="ARBA00022786"/>
    </source>
</evidence>
<comment type="subunit">
    <text evidence="3">Component of the SCF (SKP1-CUL1-F-box protein) E3 ubiquitin ligase complexes.</text>
</comment>
<dbReference type="InterPro" id="IPR011333">
    <property type="entry name" value="SKP1/BTB/POZ_sf"/>
</dbReference>
<dbReference type="GO" id="GO:0016567">
    <property type="term" value="P:protein ubiquitination"/>
    <property type="evidence" value="ECO:0007669"/>
    <property type="project" value="UniProtKB-UniPathway"/>
</dbReference>
<evidence type="ECO:0000313" key="6">
    <source>
        <dbReference type="EMBL" id="QPG76659.1"/>
    </source>
</evidence>
<dbReference type="SUPFAM" id="SSF54695">
    <property type="entry name" value="POZ domain"/>
    <property type="match status" value="1"/>
</dbReference>
<proteinExistence type="inferred from homology"/>
<gene>
    <name evidence="6" type="ORF">FOA43_004051</name>
</gene>
<dbReference type="InterPro" id="IPR000210">
    <property type="entry name" value="BTB/POZ_dom"/>
</dbReference>
<comment type="pathway">
    <text evidence="3">Protein modification; protein ubiquitination.</text>
</comment>
<name>A0A875SAR4_EENNA</name>
<feature type="compositionally biased region" description="Basic and acidic residues" evidence="4">
    <location>
        <begin position="95"/>
        <end position="104"/>
    </location>
</feature>
<feature type="region of interest" description="Disordered" evidence="4">
    <location>
        <begin position="37"/>
        <end position="61"/>
    </location>
</feature>
<dbReference type="PANTHER" id="PTHR11165">
    <property type="entry name" value="SKP1"/>
    <property type="match status" value="1"/>
</dbReference>
<evidence type="ECO:0000256" key="4">
    <source>
        <dbReference type="SAM" id="MobiDB-lite"/>
    </source>
</evidence>
<dbReference type="EMBL" id="CP064815">
    <property type="protein sequence ID" value="QPG76659.1"/>
    <property type="molecule type" value="Genomic_DNA"/>
</dbReference>
<evidence type="ECO:0000256" key="3">
    <source>
        <dbReference type="PIRNR" id="PIRNR028729"/>
    </source>
</evidence>
<dbReference type="CDD" id="cd18322">
    <property type="entry name" value="BTB_POZ_SKP1"/>
    <property type="match status" value="1"/>
</dbReference>
<dbReference type="SUPFAM" id="SSF81382">
    <property type="entry name" value="Skp1 dimerisation domain-like"/>
    <property type="match status" value="1"/>
</dbReference>
<dbReference type="InterPro" id="IPR036296">
    <property type="entry name" value="SKP1-like_dim_sf"/>
</dbReference>
<dbReference type="OrthoDB" id="2342932at2759"/>
<dbReference type="Gene3D" id="3.30.710.10">
    <property type="entry name" value="Potassium Channel Kv1.1, Chain A"/>
    <property type="match status" value="1"/>
</dbReference>
<keyword evidence="7" id="KW-1185">Reference proteome</keyword>
<evidence type="ECO:0000259" key="5">
    <source>
        <dbReference type="SMART" id="SM00225"/>
    </source>
</evidence>
<organism evidence="6 7">
    <name type="scientific">Eeniella nana</name>
    <name type="common">Yeast</name>
    <name type="synonym">Brettanomyces nanus</name>
    <dbReference type="NCBI Taxonomy" id="13502"/>
    <lineage>
        <taxon>Eukaryota</taxon>
        <taxon>Fungi</taxon>
        <taxon>Dikarya</taxon>
        <taxon>Ascomycota</taxon>
        <taxon>Saccharomycotina</taxon>
        <taxon>Pichiomycetes</taxon>
        <taxon>Pichiales</taxon>
        <taxon>Pichiaceae</taxon>
        <taxon>Brettanomyces</taxon>
    </lineage>
</organism>
<feature type="region of interest" description="Disordered" evidence="4">
    <location>
        <begin position="82"/>
        <end position="117"/>
    </location>
</feature>
<protein>
    <recommendedName>
        <fullName evidence="3">E3 ubiquitin ligase complex SCF subunit</fullName>
    </recommendedName>
</protein>
<feature type="domain" description="BTB" evidence="5">
    <location>
        <begin position="4"/>
        <end position="160"/>
    </location>
</feature>
<dbReference type="Proteomes" id="UP000662931">
    <property type="component" value="Chromosome 4"/>
</dbReference>
<reference evidence="6" key="1">
    <citation type="submission" date="2020-10" db="EMBL/GenBank/DDBJ databases">
        <authorList>
            <person name="Roach M.J.R."/>
        </authorList>
    </citation>
    <scope>NUCLEOTIDE SEQUENCE</scope>
    <source>
        <strain evidence="6">CBS 1945</strain>
    </source>
</reference>
<dbReference type="AlphaFoldDB" id="A0A875SAR4"/>
<comment type="similarity">
    <text evidence="1 3">Belongs to the SKP1 family.</text>
</comment>
<dbReference type="InterPro" id="IPR016072">
    <property type="entry name" value="Skp1_comp_dimer"/>
</dbReference>
<accession>A0A875SAR4</accession>
<dbReference type="RefSeq" id="XP_038780224.1">
    <property type="nucleotide sequence ID" value="XM_038924296.1"/>
</dbReference>
<dbReference type="InterPro" id="IPR016897">
    <property type="entry name" value="SKP1"/>
</dbReference>
<dbReference type="KEGG" id="bnn:FOA43_004051"/>
<dbReference type="GeneID" id="62197451"/>
<keyword evidence="2 3" id="KW-0833">Ubl conjugation pathway</keyword>
<dbReference type="SMART" id="SM00512">
    <property type="entry name" value="Skp1"/>
    <property type="match status" value="1"/>
</dbReference>
<dbReference type="GO" id="GO:0006511">
    <property type="term" value="P:ubiquitin-dependent protein catabolic process"/>
    <property type="evidence" value="ECO:0007669"/>
    <property type="project" value="InterPro"/>
</dbReference>
<comment type="function">
    <text evidence="3">Essential component of the SCF (SKP1-CUL1-F-box protein) E3 ubiquitin ligase complexes, which mediate the ubiquitination and subsequent proteasomal degradation of target proteins.</text>
</comment>
<sequence>MTETRVILVSGDEKFTANRKAVEKSRYIRNLLKNLAPAPSPSPSVGEINETPESIPEIPVNNVSPDTLKMVLEWCEHYKDGLDDDEAATTNGEDESLHLENKDGDQDENQSDLRQTPIDPWDRKFLNVDADTLQSLILAANFLDIKPLLDAACKLVAELLRGRTPQEIIDAFNAVQ</sequence>